<dbReference type="PANTHER" id="PTHR43126">
    <property type="entry name" value="D-ALANYL-D-ALANINE DIPEPTIDASE"/>
    <property type="match status" value="1"/>
</dbReference>
<dbReference type="InterPro" id="IPR009045">
    <property type="entry name" value="Zn_M74/Hedgehog-like"/>
</dbReference>
<feature type="active site" description="Proton donor/acceptor" evidence="9">
    <location>
        <position position="224"/>
    </location>
</feature>
<dbReference type="CDD" id="cd14817">
    <property type="entry name" value="D-Ala-D-Ala_dipeptidase_VanX"/>
    <property type="match status" value="1"/>
</dbReference>
<evidence type="ECO:0000256" key="8">
    <source>
        <dbReference type="ARBA" id="ARBA00023316"/>
    </source>
</evidence>
<keyword evidence="7 9" id="KW-0482">Metalloprotease</keyword>
<evidence type="ECO:0000313" key="12">
    <source>
        <dbReference type="EMBL" id="MDU0113227.1"/>
    </source>
</evidence>
<dbReference type="PANTHER" id="PTHR43126:SF1">
    <property type="entry name" value="D-ALANYL-D-ALANINE DIPEPTIDASE"/>
    <property type="match status" value="1"/>
</dbReference>
<evidence type="ECO:0000256" key="11">
    <source>
        <dbReference type="SAM" id="SignalP"/>
    </source>
</evidence>
<gene>
    <name evidence="9" type="primary">ddpX</name>
    <name evidence="12" type="ORF">RT723_09505</name>
</gene>
<evidence type="ECO:0000256" key="1">
    <source>
        <dbReference type="ARBA" id="ARBA00001362"/>
    </source>
</evidence>
<dbReference type="EC" id="3.4.13.22" evidence="9 10"/>
<dbReference type="InterPro" id="IPR000755">
    <property type="entry name" value="A_A_dipeptidase"/>
</dbReference>
<keyword evidence="11" id="KW-0732">Signal</keyword>
<evidence type="ECO:0000256" key="3">
    <source>
        <dbReference type="ARBA" id="ARBA00022723"/>
    </source>
</evidence>
<comment type="function">
    <text evidence="9 10">Catalyzes hydrolysis of the D-alanyl-D-alanine dipeptide.</text>
</comment>
<feature type="signal peptide" evidence="11">
    <location>
        <begin position="1"/>
        <end position="31"/>
    </location>
</feature>
<keyword evidence="8 10" id="KW-0961">Cell wall biogenesis/degradation</keyword>
<protein>
    <recommendedName>
        <fullName evidence="9 10">D-alanyl-D-alanine dipeptidase</fullName>
        <shortName evidence="9 10">D-Ala-D-Ala dipeptidase</shortName>
        <ecNumber evidence="9 10">3.4.13.22</ecNumber>
    </recommendedName>
</protein>
<feature type="binding site" evidence="9">
    <location>
        <position position="163"/>
    </location>
    <ligand>
        <name>Zn(2+)</name>
        <dbReference type="ChEBI" id="CHEBI:29105"/>
        <note>catalytic</note>
    </ligand>
</feature>
<evidence type="ECO:0000256" key="10">
    <source>
        <dbReference type="PIRNR" id="PIRNR026671"/>
    </source>
</evidence>
<comment type="catalytic activity">
    <reaction evidence="1 9 10">
        <text>D-alanyl-D-alanine + H2O = 2 D-alanine</text>
        <dbReference type="Rhea" id="RHEA:20661"/>
        <dbReference type="ChEBI" id="CHEBI:15377"/>
        <dbReference type="ChEBI" id="CHEBI:57416"/>
        <dbReference type="ChEBI" id="CHEBI:57822"/>
        <dbReference type="EC" id="3.4.13.22"/>
    </reaction>
</comment>
<dbReference type="EMBL" id="JAWCUA010000007">
    <property type="protein sequence ID" value="MDU0113227.1"/>
    <property type="molecule type" value="Genomic_DNA"/>
</dbReference>
<evidence type="ECO:0000256" key="5">
    <source>
        <dbReference type="ARBA" id="ARBA00022833"/>
    </source>
</evidence>
<dbReference type="Pfam" id="PF01427">
    <property type="entry name" value="Peptidase_M15"/>
    <property type="match status" value="1"/>
</dbReference>
<comment type="cofactor">
    <cofactor evidence="9">
        <name>Zn(2+)</name>
        <dbReference type="ChEBI" id="CHEBI:29105"/>
    </cofactor>
    <text evidence="9">Binds 1 zinc ion per subunit.</text>
</comment>
<dbReference type="Proteomes" id="UP001257914">
    <property type="component" value="Unassembled WGS sequence"/>
</dbReference>
<feature type="binding site" evidence="9">
    <location>
        <position position="156"/>
    </location>
    <ligand>
        <name>Zn(2+)</name>
        <dbReference type="ChEBI" id="CHEBI:29105"/>
        <note>catalytic</note>
    </ligand>
</feature>
<evidence type="ECO:0000256" key="6">
    <source>
        <dbReference type="ARBA" id="ARBA00022997"/>
    </source>
</evidence>
<name>A0ABU3R0L3_9GAMM</name>
<comment type="similarity">
    <text evidence="9 10">Belongs to the peptidase M15D family.</text>
</comment>
<dbReference type="SUPFAM" id="SSF55166">
    <property type="entry name" value="Hedgehog/DD-peptidase"/>
    <property type="match status" value="1"/>
</dbReference>
<evidence type="ECO:0000256" key="2">
    <source>
        <dbReference type="ARBA" id="ARBA00022670"/>
    </source>
</evidence>
<keyword evidence="6 9" id="KW-0224">Dipeptidase</keyword>
<evidence type="ECO:0000256" key="9">
    <source>
        <dbReference type="HAMAP-Rule" id="MF_01924"/>
    </source>
</evidence>
<dbReference type="RefSeq" id="WP_315946822.1">
    <property type="nucleotide sequence ID" value="NZ_JAWCUA010000007.1"/>
</dbReference>
<reference evidence="12 13" key="1">
    <citation type="submission" date="2023-10" db="EMBL/GenBank/DDBJ databases">
        <title>Psychrosphaera aquimaarina strain SW33 isolated from seawater.</title>
        <authorList>
            <person name="Bayburt H."/>
            <person name="Kim J.M."/>
            <person name="Choi B.J."/>
            <person name="Jeon C.O."/>
        </authorList>
    </citation>
    <scope>NUCLEOTIDE SEQUENCE [LARGE SCALE GENOMIC DNA]</scope>
    <source>
        <strain evidence="12 13">KCTC 52743</strain>
    </source>
</reference>
<dbReference type="Gene3D" id="3.30.1380.10">
    <property type="match status" value="1"/>
</dbReference>
<dbReference type="PIRSF" id="PIRSF026671">
    <property type="entry name" value="AA_dipeptidase"/>
    <property type="match status" value="1"/>
</dbReference>
<evidence type="ECO:0000256" key="4">
    <source>
        <dbReference type="ARBA" id="ARBA00022801"/>
    </source>
</evidence>
<organism evidence="12 13">
    <name type="scientific">Psychrosphaera aquimarina</name>
    <dbReference type="NCBI Taxonomy" id="2044854"/>
    <lineage>
        <taxon>Bacteria</taxon>
        <taxon>Pseudomonadati</taxon>
        <taxon>Pseudomonadota</taxon>
        <taxon>Gammaproteobacteria</taxon>
        <taxon>Alteromonadales</taxon>
        <taxon>Pseudoalteromonadaceae</taxon>
        <taxon>Psychrosphaera</taxon>
    </lineage>
</organism>
<keyword evidence="13" id="KW-1185">Reference proteome</keyword>
<keyword evidence="4 9" id="KW-0378">Hydrolase</keyword>
<comment type="caution">
    <text evidence="12">The sequence shown here is derived from an EMBL/GenBank/DDBJ whole genome shotgun (WGS) entry which is preliminary data.</text>
</comment>
<evidence type="ECO:0000313" key="13">
    <source>
        <dbReference type="Proteomes" id="UP001257914"/>
    </source>
</evidence>
<feature type="binding site" evidence="9">
    <location>
        <position position="227"/>
    </location>
    <ligand>
        <name>Zn(2+)</name>
        <dbReference type="ChEBI" id="CHEBI:29105"/>
        <note>catalytic</note>
    </ligand>
</feature>
<keyword evidence="3 9" id="KW-0479">Metal-binding</keyword>
<accession>A0ABU3R0L3</accession>
<feature type="site" description="Transition state stabilizer" evidence="9">
    <location>
        <position position="112"/>
    </location>
</feature>
<feature type="chain" id="PRO_5047376215" description="D-alanyl-D-alanine dipeptidase" evidence="11">
    <location>
        <begin position="32"/>
        <end position="244"/>
    </location>
</feature>
<dbReference type="HAMAP" id="MF_01924">
    <property type="entry name" value="A_A_dipeptidase"/>
    <property type="match status" value="1"/>
</dbReference>
<keyword evidence="5 9" id="KW-0862">Zinc</keyword>
<proteinExistence type="inferred from homology"/>
<keyword evidence="2 9" id="KW-0645">Protease</keyword>
<sequence length="244" mass="28341">MMTQYLTNLPRNITKAVIYSAIVMISSNALALKDSRDENKTKKSAFVNVQDIIPSATFDIRYYTSNNFVGKPIDAYKAPKCILHKDAVEALKQVNEELKKVFKRLKVFDCYRPQTAVSHFMRWVDDIKDTSTKAEYYPNLPKPLLKGEYIAEKSGHSRGYTVDLTIEYQTRDGQFKELDMGSPFDLFDEKSNTMSSLVTPKQTQNRLLLKSLMLKHGFSDYSMEWWHFTHTSDPRTTYWDFPVE</sequence>
<evidence type="ECO:0000256" key="7">
    <source>
        <dbReference type="ARBA" id="ARBA00023049"/>
    </source>
</evidence>